<dbReference type="EMBL" id="JAGTUU010000001">
    <property type="protein sequence ID" value="MBS0122663.1"/>
    <property type="molecule type" value="Genomic_DNA"/>
</dbReference>
<comment type="caution">
    <text evidence="1">The sequence shown here is derived from an EMBL/GenBank/DDBJ whole genome shotgun (WGS) entry which is preliminary data.</text>
</comment>
<dbReference type="AlphaFoldDB" id="A0A8J7WC37"/>
<reference evidence="1" key="1">
    <citation type="submission" date="2021-04" db="EMBL/GenBank/DDBJ databases">
        <authorList>
            <person name="Yoon J."/>
        </authorList>
    </citation>
    <scope>NUCLEOTIDE SEQUENCE</scope>
    <source>
        <strain evidence="1">KMU-90</strain>
    </source>
</reference>
<organism evidence="1 2">
    <name type="scientific">Thetidibacter halocola</name>
    <dbReference type="NCBI Taxonomy" id="2827239"/>
    <lineage>
        <taxon>Bacteria</taxon>
        <taxon>Pseudomonadati</taxon>
        <taxon>Pseudomonadota</taxon>
        <taxon>Alphaproteobacteria</taxon>
        <taxon>Rhodobacterales</taxon>
        <taxon>Roseobacteraceae</taxon>
        <taxon>Thetidibacter</taxon>
    </lineage>
</organism>
<keyword evidence="2" id="KW-1185">Reference proteome</keyword>
<dbReference type="RefSeq" id="WP_212534637.1">
    <property type="nucleotide sequence ID" value="NZ_JAGTUU010000001.1"/>
</dbReference>
<dbReference type="PROSITE" id="PS51257">
    <property type="entry name" value="PROKAR_LIPOPROTEIN"/>
    <property type="match status" value="1"/>
</dbReference>
<accession>A0A8J7WC37</accession>
<protein>
    <recommendedName>
        <fullName evidence="3">Lipoprotein</fullName>
    </recommendedName>
</protein>
<gene>
    <name evidence="1" type="ORF">KB874_00830</name>
</gene>
<evidence type="ECO:0008006" key="3">
    <source>
        <dbReference type="Google" id="ProtNLM"/>
    </source>
</evidence>
<sequence>MGRAALILILSGALVAGCGGFGESRFNPMNWFGRSVSTPVDPNATVNPLIPQRSESVLRRPRQDAAYAGSLVGEVTELLVERRPGGAIIRTTGVADYQGPFELRMVPVEDAGDGVLAYEFRAYQAPGPRGTDLSRTVTAAVWVTDSELAGIRTISVKGARNERTSRR</sequence>
<evidence type="ECO:0000313" key="2">
    <source>
        <dbReference type="Proteomes" id="UP000681356"/>
    </source>
</evidence>
<evidence type="ECO:0000313" key="1">
    <source>
        <dbReference type="EMBL" id="MBS0122663.1"/>
    </source>
</evidence>
<proteinExistence type="predicted"/>
<dbReference type="Proteomes" id="UP000681356">
    <property type="component" value="Unassembled WGS sequence"/>
</dbReference>
<name>A0A8J7WC37_9RHOB</name>